<dbReference type="Gene3D" id="3.30.160.60">
    <property type="entry name" value="Classic Zinc Finger"/>
    <property type="match status" value="1"/>
</dbReference>
<dbReference type="PROSITE" id="PS50119">
    <property type="entry name" value="ZF_BBOX"/>
    <property type="match status" value="1"/>
</dbReference>
<evidence type="ECO:0000259" key="11">
    <source>
        <dbReference type="PROSITE" id="PS50119"/>
    </source>
</evidence>
<keyword evidence="3 8" id="KW-0863">Zinc-finger</keyword>
<keyword evidence="7 9" id="KW-0175">Coiled coil</keyword>
<dbReference type="GO" id="GO:0008270">
    <property type="term" value="F:zinc ion binding"/>
    <property type="evidence" value="ECO:0007669"/>
    <property type="project" value="UniProtKB-KW"/>
</dbReference>
<dbReference type="GO" id="GO:0045087">
    <property type="term" value="P:innate immune response"/>
    <property type="evidence" value="ECO:0007669"/>
    <property type="project" value="UniProtKB-KW"/>
</dbReference>
<keyword evidence="14" id="KW-1185">Reference proteome</keyword>
<dbReference type="Proteomes" id="UP001295444">
    <property type="component" value="Chromosome 11"/>
</dbReference>
<dbReference type="Gene3D" id="2.60.120.920">
    <property type="match status" value="1"/>
</dbReference>
<keyword evidence="1" id="KW-0399">Innate immunity</keyword>
<dbReference type="SUPFAM" id="SSF49899">
    <property type="entry name" value="Concanavalin A-like lectins/glucanases"/>
    <property type="match status" value="1"/>
</dbReference>
<evidence type="ECO:0000256" key="3">
    <source>
        <dbReference type="ARBA" id="ARBA00022771"/>
    </source>
</evidence>
<dbReference type="PROSITE" id="PS50089">
    <property type="entry name" value="ZF_RING_2"/>
    <property type="match status" value="1"/>
</dbReference>
<dbReference type="CDD" id="cd16597">
    <property type="entry name" value="RING-HC_TRIM25_C-IV"/>
    <property type="match status" value="1"/>
</dbReference>
<evidence type="ECO:0000259" key="12">
    <source>
        <dbReference type="PROSITE" id="PS50188"/>
    </source>
</evidence>
<evidence type="ECO:0000256" key="4">
    <source>
        <dbReference type="ARBA" id="ARBA00022786"/>
    </source>
</evidence>
<accession>A0AAD1WS40</accession>
<dbReference type="InterPro" id="IPR003877">
    <property type="entry name" value="SPRY_dom"/>
</dbReference>
<evidence type="ECO:0000256" key="5">
    <source>
        <dbReference type="ARBA" id="ARBA00022833"/>
    </source>
</evidence>
<dbReference type="SMART" id="SM00184">
    <property type="entry name" value="RING"/>
    <property type="match status" value="1"/>
</dbReference>
<dbReference type="InterPro" id="IPR051051">
    <property type="entry name" value="E3_ubiq-ligase_TRIM/RNF"/>
</dbReference>
<protein>
    <submittedName>
        <fullName evidence="13">E3 ubiquitin ISG15 ligase TRIM25-like</fullName>
    </submittedName>
</protein>
<evidence type="ECO:0000256" key="2">
    <source>
        <dbReference type="ARBA" id="ARBA00022723"/>
    </source>
</evidence>
<name>A0AAD1WS40_PELCU</name>
<dbReference type="InterPro" id="IPR043136">
    <property type="entry name" value="B30.2/SPRY_sf"/>
</dbReference>
<keyword evidence="6" id="KW-0391">Immunity</keyword>
<keyword evidence="2" id="KW-0479">Metal-binding</keyword>
<feature type="domain" description="RING-type" evidence="10">
    <location>
        <begin position="12"/>
        <end position="55"/>
    </location>
</feature>
<dbReference type="AlphaFoldDB" id="A0AAD1WS40"/>
<dbReference type="SMART" id="SM00502">
    <property type="entry name" value="BBC"/>
    <property type="match status" value="1"/>
</dbReference>
<dbReference type="SUPFAM" id="SSF57850">
    <property type="entry name" value="RING/U-box"/>
    <property type="match status" value="1"/>
</dbReference>
<evidence type="ECO:0000313" key="14">
    <source>
        <dbReference type="Proteomes" id="UP001295444"/>
    </source>
</evidence>
<dbReference type="InterPro" id="IPR003649">
    <property type="entry name" value="Bbox_C"/>
</dbReference>
<feature type="coiled-coil region" evidence="9">
    <location>
        <begin position="174"/>
        <end position="284"/>
    </location>
</feature>
<dbReference type="InterPro" id="IPR027370">
    <property type="entry name" value="Znf-RING_euk"/>
</dbReference>
<dbReference type="Gene3D" id="3.30.40.10">
    <property type="entry name" value="Zinc/RING finger domain, C3HC4 (zinc finger)"/>
    <property type="match status" value="1"/>
</dbReference>
<sequence>MAFADLREELTCSICLSIYTDPVTLTCGHSYCQVCIGNVLDTQEGSGAYRCPECRVEFQERPALEKNRKLCNIAESFLSNHPEQQEEARILCTYCIQSPVSAAKTCLLCEASLCAEHLKRHSKSEEHVLSQPTTYFGSRKCPIHKKILEYYCSEDAVCICVSCCLIGYHKGHQMESLHEASERKKKKLKNVLDKLTSKREEAEKSVLSLQKHKREVQVEAAGVTERVTALIRDIKEQLETLEKHIHVEISRQEKQVSLRVSDLIRQLEIKKEELSGKMDHIEELYNMTDPITVLQGQESDCTDISDVEAEDKDTEDRKVHAVGDLDVDLITQTLHTGLDYIVSGVKKRHHVLEALDILLDVNTAHRRVTVSDDLMTASYSEMPCSYSRAPERFLKHAQVLNTRSFSSGRHYWEVECSDLGQWCVGVTYPSIEREGDQSWIGGNNKSWGLWKFESGSYSVRHDNKIISLRDIPTCLRFGIYLDYGAGQISFYELCDPIRHLHTFTATFTEPLHAGFNVTNKAWVKIRSQD</sequence>
<dbReference type="Pfam" id="PF00643">
    <property type="entry name" value="zf-B_box"/>
    <property type="match status" value="1"/>
</dbReference>
<dbReference type="PANTHER" id="PTHR25465:SF41">
    <property type="entry name" value="E3 UBIQUITIN-PROTEIN LIGASE RNF135"/>
    <property type="match status" value="1"/>
</dbReference>
<feature type="domain" description="B box-type" evidence="11">
    <location>
        <begin position="136"/>
        <end position="177"/>
    </location>
</feature>
<dbReference type="InterPro" id="IPR000315">
    <property type="entry name" value="Znf_B-box"/>
</dbReference>
<dbReference type="PROSITE" id="PS00518">
    <property type="entry name" value="ZF_RING_1"/>
    <property type="match status" value="1"/>
</dbReference>
<dbReference type="Pfam" id="PF13765">
    <property type="entry name" value="PRY"/>
    <property type="match status" value="1"/>
</dbReference>
<keyword evidence="4" id="KW-0833">Ubl conjugation pathway</keyword>
<dbReference type="InterPro" id="IPR013320">
    <property type="entry name" value="ConA-like_dom_sf"/>
</dbReference>
<evidence type="ECO:0000256" key="7">
    <source>
        <dbReference type="ARBA" id="ARBA00023054"/>
    </source>
</evidence>
<evidence type="ECO:0000259" key="10">
    <source>
        <dbReference type="PROSITE" id="PS50089"/>
    </source>
</evidence>
<dbReference type="SMART" id="SM00449">
    <property type="entry name" value="SPRY"/>
    <property type="match status" value="1"/>
</dbReference>
<dbReference type="InterPro" id="IPR003879">
    <property type="entry name" value="Butyrophylin_SPRY"/>
</dbReference>
<evidence type="ECO:0000256" key="9">
    <source>
        <dbReference type="SAM" id="Coils"/>
    </source>
</evidence>
<dbReference type="CDD" id="cd19769">
    <property type="entry name" value="Bbox2_TRIM16-like"/>
    <property type="match status" value="1"/>
</dbReference>
<dbReference type="Pfam" id="PF13445">
    <property type="entry name" value="zf-RING_UBOX"/>
    <property type="match status" value="1"/>
</dbReference>
<dbReference type="EMBL" id="OW240922">
    <property type="protein sequence ID" value="CAH2321022.1"/>
    <property type="molecule type" value="Genomic_DNA"/>
</dbReference>
<dbReference type="Pfam" id="PF00622">
    <property type="entry name" value="SPRY"/>
    <property type="match status" value="1"/>
</dbReference>
<dbReference type="PROSITE" id="PS50188">
    <property type="entry name" value="B302_SPRY"/>
    <property type="match status" value="1"/>
</dbReference>
<reference evidence="13" key="1">
    <citation type="submission" date="2022-03" db="EMBL/GenBank/DDBJ databases">
        <authorList>
            <person name="Alioto T."/>
            <person name="Alioto T."/>
            <person name="Gomez Garrido J."/>
        </authorList>
    </citation>
    <scope>NUCLEOTIDE SEQUENCE</scope>
</reference>
<dbReference type="InterPro" id="IPR001870">
    <property type="entry name" value="B30.2/SPRY"/>
</dbReference>
<dbReference type="PANTHER" id="PTHR25465">
    <property type="entry name" value="B-BOX DOMAIN CONTAINING"/>
    <property type="match status" value="1"/>
</dbReference>
<dbReference type="SMART" id="SM00589">
    <property type="entry name" value="PRY"/>
    <property type="match status" value="1"/>
</dbReference>
<dbReference type="CDD" id="cd12891">
    <property type="entry name" value="SPRY_PRY_C-I_2"/>
    <property type="match status" value="1"/>
</dbReference>
<dbReference type="InterPro" id="IPR001841">
    <property type="entry name" value="Znf_RING"/>
</dbReference>
<dbReference type="PRINTS" id="PR01407">
    <property type="entry name" value="BUTYPHLNCDUF"/>
</dbReference>
<dbReference type="SUPFAM" id="SSF57845">
    <property type="entry name" value="B-box zinc-binding domain"/>
    <property type="match status" value="1"/>
</dbReference>
<gene>
    <name evidence="13" type="ORF">PECUL_23A039649</name>
</gene>
<evidence type="ECO:0000256" key="8">
    <source>
        <dbReference type="PROSITE-ProRule" id="PRU00024"/>
    </source>
</evidence>
<evidence type="ECO:0000256" key="1">
    <source>
        <dbReference type="ARBA" id="ARBA00022588"/>
    </source>
</evidence>
<feature type="domain" description="B30.2/SPRY" evidence="12">
    <location>
        <begin position="337"/>
        <end position="529"/>
    </location>
</feature>
<dbReference type="SMART" id="SM00336">
    <property type="entry name" value="BBOX"/>
    <property type="match status" value="1"/>
</dbReference>
<organism evidence="13 14">
    <name type="scientific">Pelobates cultripes</name>
    <name type="common">Western spadefoot toad</name>
    <dbReference type="NCBI Taxonomy" id="61616"/>
    <lineage>
        <taxon>Eukaryota</taxon>
        <taxon>Metazoa</taxon>
        <taxon>Chordata</taxon>
        <taxon>Craniata</taxon>
        <taxon>Vertebrata</taxon>
        <taxon>Euteleostomi</taxon>
        <taxon>Amphibia</taxon>
        <taxon>Batrachia</taxon>
        <taxon>Anura</taxon>
        <taxon>Pelobatoidea</taxon>
        <taxon>Pelobatidae</taxon>
        <taxon>Pelobates</taxon>
    </lineage>
</organism>
<dbReference type="InterPro" id="IPR006574">
    <property type="entry name" value="PRY"/>
</dbReference>
<dbReference type="InterPro" id="IPR013083">
    <property type="entry name" value="Znf_RING/FYVE/PHD"/>
</dbReference>
<dbReference type="InterPro" id="IPR017907">
    <property type="entry name" value="Znf_RING_CS"/>
</dbReference>
<proteinExistence type="predicted"/>
<evidence type="ECO:0000256" key="6">
    <source>
        <dbReference type="ARBA" id="ARBA00022859"/>
    </source>
</evidence>
<keyword evidence="5" id="KW-0862">Zinc</keyword>
<dbReference type="GO" id="GO:0005737">
    <property type="term" value="C:cytoplasm"/>
    <property type="evidence" value="ECO:0007669"/>
    <property type="project" value="UniProtKB-ARBA"/>
</dbReference>
<evidence type="ECO:0000313" key="13">
    <source>
        <dbReference type="EMBL" id="CAH2321022.1"/>
    </source>
</evidence>